<dbReference type="AlphaFoldDB" id="A0ABD1ZXZ5"/>
<dbReference type="Proteomes" id="UP001607302">
    <property type="component" value="Unassembled WGS sequence"/>
</dbReference>
<organism evidence="1 2">
    <name type="scientific">Vespula squamosa</name>
    <name type="common">Southern yellow jacket</name>
    <name type="synonym">Wasp</name>
    <dbReference type="NCBI Taxonomy" id="30214"/>
    <lineage>
        <taxon>Eukaryota</taxon>
        <taxon>Metazoa</taxon>
        <taxon>Ecdysozoa</taxon>
        <taxon>Arthropoda</taxon>
        <taxon>Hexapoda</taxon>
        <taxon>Insecta</taxon>
        <taxon>Pterygota</taxon>
        <taxon>Neoptera</taxon>
        <taxon>Endopterygota</taxon>
        <taxon>Hymenoptera</taxon>
        <taxon>Apocrita</taxon>
        <taxon>Aculeata</taxon>
        <taxon>Vespoidea</taxon>
        <taxon>Vespidae</taxon>
        <taxon>Vespinae</taxon>
        <taxon>Vespula</taxon>
    </lineage>
</organism>
<comment type="caution">
    <text evidence="1">The sequence shown here is derived from an EMBL/GenBank/DDBJ whole genome shotgun (WGS) entry which is preliminary data.</text>
</comment>
<proteinExistence type="predicted"/>
<evidence type="ECO:0000313" key="2">
    <source>
        <dbReference type="Proteomes" id="UP001607302"/>
    </source>
</evidence>
<reference evidence="1 2" key="1">
    <citation type="journal article" date="2024" name="Ann. Entomol. Soc. Am.">
        <title>Genomic analyses of the southern and eastern yellowjacket wasps (Hymenoptera: Vespidae) reveal evolutionary signatures of social life.</title>
        <authorList>
            <person name="Catto M.A."/>
            <person name="Caine P.B."/>
            <person name="Orr S.E."/>
            <person name="Hunt B.G."/>
            <person name="Goodisman M.A.D."/>
        </authorList>
    </citation>
    <scope>NUCLEOTIDE SEQUENCE [LARGE SCALE GENOMIC DNA]</scope>
    <source>
        <strain evidence="1">233</strain>
        <tissue evidence="1">Head and thorax</tissue>
    </source>
</reference>
<evidence type="ECO:0000313" key="1">
    <source>
        <dbReference type="EMBL" id="KAL2713235.1"/>
    </source>
</evidence>
<feature type="non-terminal residue" evidence="1">
    <location>
        <position position="69"/>
    </location>
</feature>
<gene>
    <name evidence="1" type="ORF">V1478_016933</name>
</gene>
<accession>A0ABD1ZXZ5</accession>
<protein>
    <submittedName>
        <fullName evidence="1">RecQ-mediated genome instability protein 1-like isoform X3</fullName>
    </submittedName>
</protein>
<dbReference type="EMBL" id="JAUDFV010000158">
    <property type="protein sequence ID" value="KAL2713235.1"/>
    <property type="molecule type" value="Genomic_DNA"/>
</dbReference>
<keyword evidence="2" id="KW-1185">Reference proteome</keyword>
<name>A0ABD1ZXZ5_VESSQ</name>
<sequence>MIKETFTIFGQLIRKNFYYQLEGTISDKTATILLCITMLLLLPKYSIFYNEVFLEKRFLRFSVKEFFQR</sequence>